<evidence type="ECO:0000256" key="1">
    <source>
        <dbReference type="SAM" id="MobiDB-lite"/>
    </source>
</evidence>
<feature type="signal peptide" evidence="2">
    <location>
        <begin position="1"/>
        <end position="36"/>
    </location>
</feature>
<dbReference type="EMBL" id="UGQT01000001">
    <property type="protein sequence ID" value="STZ61739.1"/>
    <property type="molecule type" value="Genomic_DNA"/>
</dbReference>
<feature type="compositionally biased region" description="Acidic residues" evidence="1">
    <location>
        <begin position="137"/>
        <end position="151"/>
    </location>
</feature>
<evidence type="ECO:0000313" key="4">
    <source>
        <dbReference type="EMBL" id="STZ61739.1"/>
    </source>
</evidence>
<sequence length="631" mass="67458">MGATKNAATHIGRIGGLAVALGVGAAIASGAGAAWADSTDSAPSQSQTSDTKTESKTESKTASKADSSDGDSSTEKNSSTKKNTSAKDDTDDKDSESDTKTSTKSERSSKAEKKSSSRYERPGEADSESSPEPASDTSEESETTDPSDDSEDRPTTAVVTTVAASQSPSAETEAAETPQEPASSPVTPALTHMLTWMRKETARHSTVTPSAANTVQTAAVVVDPLPSRLPSTPLGWVTGSGTRWLDGKPVNATQNTSTEFGIGSTDLGIMWDGGTINGERFVHVAFGDSFRGPRMTGEWLNNALLISYDRDLQSGLELADTGRVLGQFIDRSRGQLGLFSSEVTVIPTAGIQIDGTQYVNYMSVRSWDTPGRWTTNYSAITQFYPGSDGGDWRIVPSTIRSAGWLRSSTPYRAGDQNFQQMAYVLQPEDQVAEGDPRYLYAFGTPSGRAGSAYLSRVAEGDVTDLSKYDYWDGNKWVRGNAAVAKPVIGSNRSSGLFGFVVDWANDPNVFGGYLGGLFGPKTGGNVSEMSVQYNEYLDKYVVLYGDGNNNIQMRVADTPEAAWSAPVQLASSAAYPGLYAPMIHPWSGTGLLEDSSGDSDYNNLYWNMSIWGDYNVVLMQTDLSPLRPVEV</sequence>
<feature type="domain" description="DUF4185" evidence="3">
    <location>
        <begin position="523"/>
        <end position="620"/>
    </location>
</feature>
<organism evidence="4 5">
    <name type="scientific">Mycolicibacterium tokaiense</name>
    <dbReference type="NCBI Taxonomy" id="39695"/>
    <lineage>
        <taxon>Bacteria</taxon>
        <taxon>Bacillati</taxon>
        <taxon>Actinomycetota</taxon>
        <taxon>Actinomycetes</taxon>
        <taxon>Mycobacteriales</taxon>
        <taxon>Mycobacteriaceae</taxon>
        <taxon>Mycolicibacterium</taxon>
    </lineage>
</organism>
<evidence type="ECO:0000313" key="5">
    <source>
        <dbReference type="Proteomes" id="UP000254978"/>
    </source>
</evidence>
<feature type="region of interest" description="Disordered" evidence="1">
    <location>
        <begin position="31"/>
        <end position="186"/>
    </location>
</feature>
<name>A0A378TLZ3_9MYCO</name>
<feature type="compositionally biased region" description="Basic and acidic residues" evidence="1">
    <location>
        <begin position="51"/>
        <end position="67"/>
    </location>
</feature>
<dbReference type="OrthoDB" id="284233at2"/>
<gene>
    <name evidence="4" type="ORF">NCTC10821_05296</name>
</gene>
<dbReference type="AlphaFoldDB" id="A0A378TLZ3"/>
<dbReference type="RefSeq" id="WP_115280602.1">
    <property type="nucleotide sequence ID" value="NZ_AP022600.1"/>
</dbReference>
<accession>A0A378TLZ3</accession>
<evidence type="ECO:0000256" key="2">
    <source>
        <dbReference type="SAM" id="SignalP"/>
    </source>
</evidence>
<feature type="chain" id="PRO_5016697282" evidence="2">
    <location>
        <begin position="37"/>
        <end position="631"/>
    </location>
</feature>
<dbReference type="InterPro" id="IPR025442">
    <property type="entry name" value="DUF4185"/>
</dbReference>
<evidence type="ECO:0000259" key="3">
    <source>
        <dbReference type="Pfam" id="PF13810"/>
    </source>
</evidence>
<feature type="compositionally biased region" description="Basic and acidic residues" evidence="1">
    <location>
        <begin position="85"/>
        <end position="124"/>
    </location>
</feature>
<proteinExistence type="predicted"/>
<feature type="compositionally biased region" description="Low complexity" evidence="1">
    <location>
        <begin position="155"/>
        <end position="185"/>
    </location>
</feature>
<dbReference type="Proteomes" id="UP000254978">
    <property type="component" value="Unassembled WGS sequence"/>
</dbReference>
<keyword evidence="2" id="KW-0732">Signal</keyword>
<reference evidence="4 5" key="1">
    <citation type="submission" date="2018-06" db="EMBL/GenBank/DDBJ databases">
        <authorList>
            <consortium name="Pathogen Informatics"/>
            <person name="Doyle S."/>
        </authorList>
    </citation>
    <scope>NUCLEOTIDE SEQUENCE [LARGE SCALE GENOMIC DNA]</scope>
    <source>
        <strain evidence="4 5">NCTC10821</strain>
    </source>
</reference>
<feature type="domain" description="DUF4185" evidence="3">
    <location>
        <begin position="253"/>
        <end position="490"/>
    </location>
</feature>
<dbReference type="Pfam" id="PF13810">
    <property type="entry name" value="DUF4185"/>
    <property type="match status" value="2"/>
</dbReference>
<protein>
    <submittedName>
        <fullName evidence="4">Carbohydrate-binding protein</fullName>
    </submittedName>
</protein>
<keyword evidence="5" id="KW-1185">Reference proteome</keyword>